<keyword evidence="9" id="KW-0418">Kinase</keyword>
<organism evidence="9 10">
    <name type="scientific">Cystoisospora suis</name>
    <dbReference type="NCBI Taxonomy" id="483139"/>
    <lineage>
        <taxon>Eukaryota</taxon>
        <taxon>Sar</taxon>
        <taxon>Alveolata</taxon>
        <taxon>Apicomplexa</taxon>
        <taxon>Conoidasida</taxon>
        <taxon>Coccidia</taxon>
        <taxon>Eucoccidiorida</taxon>
        <taxon>Eimeriorina</taxon>
        <taxon>Sarcocystidae</taxon>
        <taxon>Cystoisospora</taxon>
    </lineage>
</organism>
<dbReference type="AlphaFoldDB" id="A0A2C6KGL1"/>
<name>A0A2C6KGL1_9APIC</name>
<feature type="region of interest" description="Disordered" evidence="7">
    <location>
        <begin position="463"/>
        <end position="489"/>
    </location>
</feature>
<feature type="domain" description="EF-hand" evidence="8">
    <location>
        <begin position="155"/>
        <end position="190"/>
    </location>
</feature>
<dbReference type="RefSeq" id="XP_067917530.1">
    <property type="nucleotide sequence ID" value="XM_068070495.1"/>
</dbReference>
<dbReference type="SUPFAM" id="SSF47473">
    <property type="entry name" value="EF-hand"/>
    <property type="match status" value="1"/>
</dbReference>
<dbReference type="InterPro" id="IPR002048">
    <property type="entry name" value="EF_hand_dom"/>
</dbReference>
<dbReference type="InterPro" id="IPR018247">
    <property type="entry name" value="EF_Hand_1_Ca_BS"/>
</dbReference>
<evidence type="ECO:0000256" key="5">
    <source>
        <dbReference type="ARBA" id="ARBA00022837"/>
    </source>
</evidence>
<dbReference type="GeneID" id="94433706"/>
<evidence type="ECO:0000313" key="10">
    <source>
        <dbReference type="Proteomes" id="UP000221165"/>
    </source>
</evidence>
<dbReference type="Proteomes" id="UP000221165">
    <property type="component" value="Unassembled WGS sequence"/>
</dbReference>
<gene>
    <name evidence="9" type="ORF">CSUI_010391</name>
</gene>
<dbReference type="OrthoDB" id="191686at2759"/>
<feature type="region of interest" description="Disordered" evidence="7">
    <location>
        <begin position="518"/>
        <end position="581"/>
    </location>
</feature>
<feature type="region of interest" description="Disordered" evidence="7">
    <location>
        <begin position="1"/>
        <end position="61"/>
    </location>
</feature>
<keyword evidence="2" id="KW-0519">Myristate</keyword>
<dbReference type="PANTHER" id="PTHR23055">
    <property type="entry name" value="CALCIUM BINDING PROTEINS"/>
    <property type="match status" value="1"/>
</dbReference>
<dbReference type="PROSITE" id="PS00018">
    <property type="entry name" value="EF_HAND_1"/>
    <property type="match status" value="2"/>
</dbReference>
<keyword evidence="4" id="KW-0677">Repeat</keyword>
<feature type="non-terminal residue" evidence="9">
    <location>
        <position position="664"/>
    </location>
</feature>
<feature type="domain" description="EF-hand" evidence="8">
    <location>
        <begin position="191"/>
        <end position="226"/>
    </location>
</feature>
<comment type="caution">
    <text evidence="9">The sequence shown here is derived from an EMBL/GenBank/DDBJ whole genome shotgun (WGS) entry which is preliminary data.</text>
</comment>
<evidence type="ECO:0000313" key="9">
    <source>
        <dbReference type="EMBL" id="PHJ15798.1"/>
    </source>
</evidence>
<evidence type="ECO:0000256" key="7">
    <source>
        <dbReference type="SAM" id="MobiDB-lite"/>
    </source>
</evidence>
<evidence type="ECO:0000259" key="8">
    <source>
        <dbReference type="PROSITE" id="PS50222"/>
    </source>
</evidence>
<dbReference type="CDD" id="cd00051">
    <property type="entry name" value="EFh"/>
    <property type="match status" value="1"/>
</dbReference>
<dbReference type="InterPro" id="IPR028846">
    <property type="entry name" value="Recoverin"/>
</dbReference>
<dbReference type="VEuPathDB" id="ToxoDB:CSUI_010391"/>
<feature type="compositionally biased region" description="Polar residues" evidence="7">
    <location>
        <begin position="569"/>
        <end position="580"/>
    </location>
</feature>
<dbReference type="Gene3D" id="1.10.238.10">
    <property type="entry name" value="EF-hand"/>
    <property type="match status" value="1"/>
</dbReference>
<reference evidence="9 10" key="1">
    <citation type="journal article" date="2017" name="Int. J. Parasitol.">
        <title>The genome of the protozoan parasite Cystoisospora suis and a reverse vaccinology approach to identify vaccine candidates.</title>
        <authorList>
            <person name="Palmieri N."/>
            <person name="Shrestha A."/>
            <person name="Ruttkowski B."/>
            <person name="Beck T."/>
            <person name="Vogl C."/>
            <person name="Tomley F."/>
            <person name="Blake D.P."/>
            <person name="Joachim A."/>
        </authorList>
    </citation>
    <scope>NUCLEOTIDE SEQUENCE [LARGE SCALE GENOMIC DNA]</scope>
    <source>
        <strain evidence="9 10">Wien I</strain>
    </source>
</reference>
<dbReference type="PANTHER" id="PTHR23055:SF178">
    <property type="entry name" value="NEUROCALCIN HOMOLOG"/>
    <property type="match status" value="1"/>
</dbReference>
<comment type="similarity">
    <text evidence="1">Belongs to the recoverin family.</text>
</comment>
<feature type="compositionally biased region" description="Polar residues" evidence="7">
    <location>
        <begin position="473"/>
        <end position="486"/>
    </location>
</feature>
<proteinExistence type="inferred from homology"/>
<feature type="compositionally biased region" description="Polar residues" evidence="7">
    <location>
        <begin position="1"/>
        <end position="31"/>
    </location>
</feature>
<evidence type="ECO:0000256" key="6">
    <source>
        <dbReference type="ARBA" id="ARBA00023288"/>
    </source>
</evidence>
<dbReference type="EMBL" id="MIGC01007302">
    <property type="protein sequence ID" value="PHJ15798.1"/>
    <property type="molecule type" value="Genomic_DNA"/>
</dbReference>
<keyword evidence="6" id="KW-0449">Lipoprotein</keyword>
<feature type="compositionally biased region" description="Basic and acidic residues" evidence="7">
    <location>
        <begin position="599"/>
        <end position="612"/>
    </location>
</feature>
<feature type="region of interest" description="Disordered" evidence="7">
    <location>
        <begin position="256"/>
        <end position="323"/>
    </location>
</feature>
<evidence type="ECO:0000256" key="3">
    <source>
        <dbReference type="ARBA" id="ARBA00022723"/>
    </source>
</evidence>
<dbReference type="SMART" id="SM00054">
    <property type="entry name" value="EFh"/>
    <property type="match status" value="2"/>
</dbReference>
<evidence type="ECO:0000256" key="1">
    <source>
        <dbReference type="ARBA" id="ARBA00006049"/>
    </source>
</evidence>
<keyword evidence="3" id="KW-0479">Metal-binding</keyword>
<keyword evidence="9" id="KW-0808">Transferase</keyword>
<feature type="compositionally biased region" description="Polar residues" evidence="7">
    <location>
        <begin position="533"/>
        <end position="553"/>
    </location>
</feature>
<keyword evidence="5" id="KW-0106">Calcium</keyword>
<evidence type="ECO:0000256" key="2">
    <source>
        <dbReference type="ARBA" id="ARBA00022707"/>
    </source>
</evidence>
<feature type="compositionally biased region" description="Basic and acidic residues" evidence="7">
    <location>
        <begin position="376"/>
        <end position="385"/>
    </location>
</feature>
<dbReference type="PROSITE" id="PS50222">
    <property type="entry name" value="EF_HAND_2"/>
    <property type="match status" value="2"/>
</dbReference>
<feature type="region of interest" description="Disordered" evidence="7">
    <location>
        <begin position="599"/>
        <end position="664"/>
    </location>
</feature>
<accession>A0A2C6KGL1</accession>
<dbReference type="InterPro" id="IPR011992">
    <property type="entry name" value="EF-hand-dom_pair"/>
</dbReference>
<dbReference type="GO" id="GO:0005509">
    <property type="term" value="F:calcium ion binding"/>
    <property type="evidence" value="ECO:0007669"/>
    <property type="project" value="InterPro"/>
</dbReference>
<sequence>MQGRGNCQTPCPQQGTSPDRSSARVQAQLSSRARDLSGPRQPRAELPASANPAMPVCRAPSPSSSVVGGLGPSTTFFSHAGLSSVGSVASRRSARSLTAKETRAQLKQVFNEFAVPRRVPSSSSLPLVELFCRKCGGRREKVLDRSALLALFSHLPAMVFERFFDLLDEDGDQTVDVEEFLKGVDMLCGRDDQQLLRFLFKLCDLDGNGRIEREELRTLLYHLPSRLWRFSTGTIKKKNKKQQALLSVPGKAQYEKRNECRRRTVPPALDTSPVRREGRRSVVHFAADIVDTEDEAQQNSEKEEDDEGEAQDDDDEERGDALVFDARDELVRKRIDEIVEAAFRCKQQKTRSRVRAATAPPRNLLGGDSCPGDMIPEDRGRKPSEGDSQASAFPRKGVEPRRAVHSGRPTSRDEGLTFEEFLSSLDSNREILDLLNFFYIQSVLSLFAPRGPPLTLSVSFASGGSTPADPTARSRSTSPHVQSVASTLEGRSLLKASSASSSSRENSASLCPPLHSAAARKGDQLAGGRRCSPSRSATAMSSREAQDSSQAVQEVQKLERAPASIELPESTSHRSSVNHTENSHHGAFTVFSVDGAEVRARGSPDQFRKEGSLGRSAARPPGRERFQSVGCAAVNRSLEPMEGEMLSAKKAESSARRSGRKLRR</sequence>
<dbReference type="GO" id="GO:0016301">
    <property type="term" value="F:kinase activity"/>
    <property type="evidence" value="ECO:0007669"/>
    <property type="project" value="UniProtKB-KW"/>
</dbReference>
<protein>
    <submittedName>
        <fullName evidence="9">Protein kinase domain-containing protein</fullName>
    </submittedName>
</protein>
<feature type="compositionally biased region" description="Acidic residues" evidence="7">
    <location>
        <begin position="290"/>
        <end position="318"/>
    </location>
</feature>
<keyword evidence="10" id="KW-1185">Reference proteome</keyword>
<feature type="region of interest" description="Disordered" evidence="7">
    <location>
        <begin position="349"/>
        <end position="413"/>
    </location>
</feature>
<evidence type="ECO:0000256" key="4">
    <source>
        <dbReference type="ARBA" id="ARBA00022737"/>
    </source>
</evidence>